<dbReference type="AlphaFoldDB" id="A0A4Y2N8F9"/>
<evidence type="ECO:0000313" key="1">
    <source>
        <dbReference type="EMBL" id="GBN34417.1"/>
    </source>
</evidence>
<dbReference type="Proteomes" id="UP000499080">
    <property type="component" value="Unassembled WGS sequence"/>
</dbReference>
<organism evidence="1 2">
    <name type="scientific">Araneus ventricosus</name>
    <name type="common">Orbweaver spider</name>
    <name type="synonym">Epeira ventricosa</name>
    <dbReference type="NCBI Taxonomy" id="182803"/>
    <lineage>
        <taxon>Eukaryota</taxon>
        <taxon>Metazoa</taxon>
        <taxon>Ecdysozoa</taxon>
        <taxon>Arthropoda</taxon>
        <taxon>Chelicerata</taxon>
        <taxon>Arachnida</taxon>
        <taxon>Araneae</taxon>
        <taxon>Araneomorphae</taxon>
        <taxon>Entelegynae</taxon>
        <taxon>Araneoidea</taxon>
        <taxon>Araneidae</taxon>
        <taxon>Araneus</taxon>
    </lineage>
</organism>
<name>A0A4Y2N8F9_ARAVE</name>
<keyword evidence="2" id="KW-1185">Reference proteome</keyword>
<protein>
    <submittedName>
        <fullName evidence="1">Uncharacterized protein</fullName>
    </submittedName>
</protein>
<accession>A0A4Y2N8F9</accession>
<gene>
    <name evidence="1" type="ORF">AVEN_21133_1</name>
</gene>
<feature type="non-terminal residue" evidence="1">
    <location>
        <position position="1"/>
    </location>
</feature>
<evidence type="ECO:0000313" key="2">
    <source>
        <dbReference type="Proteomes" id="UP000499080"/>
    </source>
</evidence>
<comment type="caution">
    <text evidence="1">The sequence shown here is derived from an EMBL/GenBank/DDBJ whole genome shotgun (WGS) entry which is preliminary data.</text>
</comment>
<reference evidence="1 2" key="1">
    <citation type="journal article" date="2019" name="Sci. Rep.">
        <title>Orb-weaving spider Araneus ventricosus genome elucidates the spidroin gene catalogue.</title>
        <authorList>
            <person name="Kono N."/>
            <person name="Nakamura H."/>
            <person name="Ohtoshi R."/>
            <person name="Moran D.A.P."/>
            <person name="Shinohara A."/>
            <person name="Yoshida Y."/>
            <person name="Fujiwara M."/>
            <person name="Mori M."/>
            <person name="Tomita M."/>
            <person name="Arakawa K."/>
        </authorList>
    </citation>
    <scope>NUCLEOTIDE SEQUENCE [LARGE SCALE GENOMIC DNA]</scope>
</reference>
<dbReference type="EMBL" id="BGPR01126305">
    <property type="protein sequence ID" value="GBN34417.1"/>
    <property type="molecule type" value="Genomic_DNA"/>
</dbReference>
<sequence length="70" mass="7962">HSRPPRAKQIHPLLLTPIPNQFLVRFSSDNQALQGPSIHKSTSFRHIYGRPSKWSGGYLDGLDIVTKIVW</sequence>
<proteinExistence type="predicted"/>